<name>A0A1Y1ZVB2_9PLEO</name>
<keyword evidence="3" id="KW-1185">Reference proteome</keyword>
<dbReference type="Proteomes" id="UP000193144">
    <property type="component" value="Unassembled WGS sequence"/>
</dbReference>
<dbReference type="AlphaFoldDB" id="A0A1Y1ZVB2"/>
<evidence type="ECO:0000313" key="2">
    <source>
        <dbReference type="EMBL" id="ORY14203.1"/>
    </source>
</evidence>
<dbReference type="EMBL" id="MCFA01000035">
    <property type="protein sequence ID" value="ORY14203.1"/>
    <property type="molecule type" value="Genomic_DNA"/>
</dbReference>
<feature type="signal peptide" evidence="1">
    <location>
        <begin position="1"/>
        <end position="18"/>
    </location>
</feature>
<evidence type="ECO:0000313" key="3">
    <source>
        <dbReference type="Proteomes" id="UP000193144"/>
    </source>
</evidence>
<accession>A0A1Y1ZVB2</accession>
<evidence type="ECO:0000256" key="1">
    <source>
        <dbReference type="SAM" id="SignalP"/>
    </source>
</evidence>
<sequence>MHTSTLAALFSLAAFCSATRVDFYSDRGCSLFLGNLDIPSEQGCTTLPDGNTALSAKVPGEMATDCAIELYSDASCNTLQAILDWGVDNGGESCPFYLFS</sequence>
<protein>
    <submittedName>
        <fullName evidence="2">Uncharacterized protein</fullName>
    </submittedName>
</protein>
<reference evidence="2 3" key="1">
    <citation type="submission" date="2016-07" db="EMBL/GenBank/DDBJ databases">
        <title>Pervasive Adenine N6-methylation of Active Genes in Fungi.</title>
        <authorList>
            <consortium name="DOE Joint Genome Institute"/>
            <person name="Mondo S.J."/>
            <person name="Dannebaum R.O."/>
            <person name="Kuo R.C."/>
            <person name="Labutti K."/>
            <person name="Haridas S."/>
            <person name="Kuo A."/>
            <person name="Salamov A."/>
            <person name="Ahrendt S.R."/>
            <person name="Lipzen A."/>
            <person name="Sullivan W."/>
            <person name="Andreopoulos W.B."/>
            <person name="Clum A."/>
            <person name="Lindquist E."/>
            <person name="Daum C."/>
            <person name="Ramamoorthy G.K."/>
            <person name="Gryganskyi A."/>
            <person name="Culley D."/>
            <person name="Magnuson J.K."/>
            <person name="James T.Y."/>
            <person name="O'Malley M.A."/>
            <person name="Stajich J.E."/>
            <person name="Spatafora J.W."/>
            <person name="Visel A."/>
            <person name="Grigoriev I.V."/>
        </authorList>
    </citation>
    <scope>NUCLEOTIDE SEQUENCE [LARGE SCALE GENOMIC DNA]</scope>
    <source>
        <strain evidence="2 3">CBS 115471</strain>
    </source>
</reference>
<keyword evidence="1" id="KW-0732">Signal</keyword>
<comment type="caution">
    <text evidence="2">The sequence shown here is derived from an EMBL/GenBank/DDBJ whole genome shotgun (WGS) entry which is preliminary data.</text>
</comment>
<feature type="chain" id="PRO_5013096015" evidence="1">
    <location>
        <begin position="19"/>
        <end position="100"/>
    </location>
</feature>
<organism evidence="2 3">
    <name type="scientific">Clohesyomyces aquaticus</name>
    <dbReference type="NCBI Taxonomy" id="1231657"/>
    <lineage>
        <taxon>Eukaryota</taxon>
        <taxon>Fungi</taxon>
        <taxon>Dikarya</taxon>
        <taxon>Ascomycota</taxon>
        <taxon>Pezizomycotina</taxon>
        <taxon>Dothideomycetes</taxon>
        <taxon>Pleosporomycetidae</taxon>
        <taxon>Pleosporales</taxon>
        <taxon>Lindgomycetaceae</taxon>
        <taxon>Clohesyomyces</taxon>
    </lineage>
</organism>
<proteinExistence type="predicted"/>
<gene>
    <name evidence="2" type="ORF">BCR34DRAFT_242488</name>
</gene>